<comment type="subcellular location">
    <subcellularLocation>
        <location evidence="1">Nucleus</location>
    </subcellularLocation>
</comment>
<accession>A0A093GN39</accession>
<evidence type="ECO:0000256" key="1">
    <source>
        <dbReference type="ARBA" id="ARBA00004123"/>
    </source>
</evidence>
<dbReference type="Pfam" id="PF15276">
    <property type="entry name" value="PP1_bind"/>
    <property type="match status" value="1"/>
</dbReference>
<feature type="region of interest" description="Disordered" evidence="7">
    <location>
        <begin position="1"/>
        <end position="25"/>
    </location>
</feature>
<dbReference type="GO" id="GO:0005694">
    <property type="term" value="C:chromosome"/>
    <property type="evidence" value="ECO:0007669"/>
    <property type="project" value="TreeGrafter"/>
</dbReference>
<feature type="compositionally biased region" description="Basic and acidic residues" evidence="7">
    <location>
        <begin position="1"/>
        <end position="14"/>
    </location>
</feature>
<keyword evidence="2" id="KW-1017">Isopeptide bond</keyword>
<protein>
    <submittedName>
        <fullName evidence="9">Cell division cycle-associated protein 2</fullName>
    </submittedName>
</protein>
<keyword evidence="3" id="KW-0597">Phosphoprotein</keyword>
<dbReference type="AlphaFoldDB" id="A0A093GN39"/>
<reference evidence="9 10" key="1">
    <citation type="submission" date="2014-04" db="EMBL/GenBank/DDBJ databases">
        <title>Genome evolution of avian class.</title>
        <authorList>
            <person name="Zhang G."/>
            <person name="Li C."/>
        </authorList>
    </citation>
    <scope>NUCLEOTIDE SEQUENCE [LARGE SCALE GENOMIC DNA]</scope>
    <source>
        <strain evidence="9">BGI_N307</strain>
    </source>
</reference>
<dbReference type="GO" id="GO:0005634">
    <property type="term" value="C:nucleus"/>
    <property type="evidence" value="ECO:0007669"/>
    <property type="project" value="UniProtKB-SubCell"/>
</dbReference>
<feature type="non-terminal residue" evidence="9">
    <location>
        <position position="1"/>
    </location>
</feature>
<gene>
    <name evidence="9" type="ORF">N307_07591</name>
</gene>
<feature type="domain" description="PP1-binding" evidence="8">
    <location>
        <begin position="16"/>
        <end position="47"/>
    </location>
</feature>
<evidence type="ECO:0000256" key="7">
    <source>
        <dbReference type="SAM" id="MobiDB-lite"/>
    </source>
</evidence>
<dbReference type="InterPro" id="IPR029334">
    <property type="entry name" value="PP1-bd"/>
</dbReference>
<keyword evidence="6" id="KW-0131">Cell cycle</keyword>
<name>A0A093GN39_DRYPU</name>
<proteinExistence type="predicted"/>
<dbReference type="GO" id="GO:0051983">
    <property type="term" value="P:regulation of chromosome segregation"/>
    <property type="evidence" value="ECO:0007669"/>
    <property type="project" value="TreeGrafter"/>
</dbReference>
<dbReference type="EMBL" id="KL216173">
    <property type="protein sequence ID" value="KFV68214.1"/>
    <property type="molecule type" value="Genomic_DNA"/>
</dbReference>
<organism evidence="9 10">
    <name type="scientific">Dryobates pubescens</name>
    <name type="common">Downy woodpecker</name>
    <name type="synonym">Picoides pubescens</name>
    <dbReference type="NCBI Taxonomy" id="118200"/>
    <lineage>
        <taxon>Eukaryota</taxon>
        <taxon>Metazoa</taxon>
        <taxon>Chordata</taxon>
        <taxon>Craniata</taxon>
        <taxon>Vertebrata</taxon>
        <taxon>Euteleostomi</taxon>
        <taxon>Archelosauria</taxon>
        <taxon>Archosauria</taxon>
        <taxon>Dinosauria</taxon>
        <taxon>Saurischia</taxon>
        <taxon>Theropoda</taxon>
        <taxon>Coelurosauria</taxon>
        <taxon>Aves</taxon>
        <taxon>Neognathae</taxon>
        <taxon>Neoaves</taxon>
        <taxon>Telluraves</taxon>
        <taxon>Coraciimorphae</taxon>
        <taxon>Piciformes</taxon>
        <taxon>Picidae</taxon>
        <taxon>Dryobates</taxon>
    </lineage>
</organism>
<dbReference type="GO" id="GO:0007088">
    <property type="term" value="P:regulation of mitotic nuclear division"/>
    <property type="evidence" value="ECO:0007669"/>
    <property type="project" value="TreeGrafter"/>
</dbReference>
<evidence type="ECO:0000256" key="6">
    <source>
        <dbReference type="ARBA" id="ARBA00023306"/>
    </source>
</evidence>
<keyword evidence="4" id="KW-0832">Ubl conjugation</keyword>
<evidence type="ECO:0000256" key="4">
    <source>
        <dbReference type="ARBA" id="ARBA00022843"/>
    </source>
</evidence>
<evidence type="ECO:0000256" key="5">
    <source>
        <dbReference type="ARBA" id="ARBA00023242"/>
    </source>
</evidence>
<keyword evidence="5" id="KW-0539">Nucleus</keyword>
<evidence type="ECO:0000313" key="9">
    <source>
        <dbReference type="EMBL" id="KFV68214.1"/>
    </source>
</evidence>
<dbReference type="Proteomes" id="UP000053875">
    <property type="component" value="Unassembled WGS sequence"/>
</dbReference>
<evidence type="ECO:0000313" key="10">
    <source>
        <dbReference type="Proteomes" id="UP000053875"/>
    </source>
</evidence>
<evidence type="ECO:0000256" key="3">
    <source>
        <dbReference type="ARBA" id="ARBA00022553"/>
    </source>
</evidence>
<dbReference type="GO" id="GO:0051301">
    <property type="term" value="P:cell division"/>
    <property type="evidence" value="ECO:0007669"/>
    <property type="project" value="UniProtKB-KW"/>
</dbReference>
<dbReference type="STRING" id="118200.A0A093GN39"/>
<evidence type="ECO:0000259" key="8">
    <source>
        <dbReference type="Pfam" id="PF15276"/>
    </source>
</evidence>
<evidence type="ECO:0000256" key="2">
    <source>
        <dbReference type="ARBA" id="ARBA00022499"/>
    </source>
</evidence>
<sequence>LIATEETERQSSEKPKKKKVTFGQDLSPEIFDEALPANAPLCRGGTP</sequence>
<feature type="non-terminal residue" evidence="9">
    <location>
        <position position="47"/>
    </location>
</feature>
<keyword evidence="10" id="KW-1185">Reference proteome</keyword>
<dbReference type="PANTHER" id="PTHR21603">
    <property type="entry name" value="ANTIGEN KI-67-LIKE PROTEIN"/>
    <property type="match status" value="1"/>
</dbReference>
<dbReference type="PANTHER" id="PTHR21603:SF16">
    <property type="entry name" value="CELL DIVISION CYCLE-ASSOCIATED PROTEIN 2"/>
    <property type="match status" value="1"/>
</dbReference>
<keyword evidence="9" id="KW-0132">Cell division</keyword>